<reference evidence="3" key="1">
    <citation type="submission" date="2023-06" db="EMBL/GenBank/DDBJ databases">
        <authorList>
            <person name="Noh H."/>
        </authorList>
    </citation>
    <scope>NUCLEOTIDE SEQUENCE</scope>
    <source>
        <strain evidence="3">DUCC20226</strain>
    </source>
</reference>
<comment type="caution">
    <text evidence="3">The sequence shown here is derived from an EMBL/GenBank/DDBJ whole genome shotgun (WGS) entry which is preliminary data.</text>
</comment>
<dbReference type="PANTHER" id="PTHR43353:SF6">
    <property type="entry name" value="CYTOPLASMIC ALDEHYDE DEHYDROGENASE (EUROFUNG)"/>
    <property type="match status" value="1"/>
</dbReference>
<dbReference type="Proteomes" id="UP001265746">
    <property type="component" value="Unassembled WGS sequence"/>
</dbReference>
<proteinExistence type="predicted"/>
<dbReference type="GO" id="GO:0004777">
    <property type="term" value="F:succinate-semialdehyde dehydrogenase (NAD+) activity"/>
    <property type="evidence" value="ECO:0007669"/>
    <property type="project" value="TreeGrafter"/>
</dbReference>
<dbReference type="InterPro" id="IPR016161">
    <property type="entry name" value="Ald_DH/histidinol_DH"/>
</dbReference>
<dbReference type="InterPro" id="IPR016162">
    <property type="entry name" value="Ald_DH_N"/>
</dbReference>
<accession>A0AAD9W058</accession>
<dbReference type="GO" id="GO:0009450">
    <property type="term" value="P:gamma-aminobutyric acid catabolic process"/>
    <property type="evidence" value="ECO:0007669"/>
    <property type="project" value="TreeGrafter"/>
</dbReference>
<dbReference type="EMBL" id="JAUJFL010000005">
    <property type="protein sequence ID" value="KAK2602226.1"/>
    <property type="molecule type" value="Genomic_DNA"/>
</dbReference>
<dbReference type="CDD" id="cd07105">
    <property type="entry name" value="ALDH_SaliADH"/>
    <property type="match status" value="1"/>
</dbReference>
<dbReference type="InterPro" id="IPR015590">
    <property type="entry name" value="Aldehyde_DH_dom"/>
</dbReference>
<feature type="domain" description="Aldehyde dehydrogenase" evidence="2">
    <location>
        <begin position="42"/>
        <end position="496"/>
    </location>
</feature>
<keyword evidence="1" id="KW-0560">Oxidoreductase</keyword>
<name>A0AAD9W058_PHOAM</name>
<sequence length="500" mass="54040">MLQMKLIRKSATPQNAARALQHRRFNHHVVPLIINGRDVHGEDFEVKTPLTNRPIWNATAASPQNVEDAVSSAQAAFPAWAATKPSERRDIFLQTADIMVKRKNEFTTYMHQEIGASEDMQNFIFGLSIEGLKDTAGRIAGAVTGTMPQSNHKGMRAIIEKVPYGVVLGIGPWNAPFHLGLRSFTFPLAAGNTAIFKGPEMAPRCAWAIADAFREAGLPAGCLNLITHKPSGGADITEQLVAHPSVKKINFTGSTRVGSIIAASAGRHLKPVLMELGGKNSAIVLQDADMEKAATQCALGAFMNSGQICMSTDRILVHKSVVSRFKTAFAAAIEREVLSKPDMGPVLINTASADKSRGLIANALERGASLEYGSQGAESQVPTRMRPTVISGVDSTMDIYQTEAFGPSVSLFTFETEQEALDIANNTDYGLSAAVFTSDLQTGLRLSRQLESGAVHINSMTIHDEYALPHGGVKASGFGRFNGYQGLDEFLYYKTVTWMD</sequence>
<dbReference type="InterPro" id="IPR050740">
    <property type="entry name" value="Aldehyde_DH_Superfamily"/>
</dbReference>
<dbReference type="SUPFAM" id="SSF53720">
    <property type="entry name" value="ALDH-like"/>
    <property type="match status" value="1"/>
</dbReference>
<organism evidence="3 4">
    <name type="scientific">Phomopsis amygdali</name>
    <name type="common">Fusicoccum amygdali</name>
    <dbReference type="NCBI Taxonomy" id="1214568"/>
    <lineage>
        <taxon>Eukaryota</taxon>
        <taxon>Fungi</taxon>
        <taxon>Dikarya</taxon>
        <taxon>Ascomycota</taxon>
        <taxon>Pezizomycotina</taxon>
        <taxon>Sordariomycetes</taxon>
        <taxon>Sordariomycetidae</taxon>
        <taxon>Diaporthales</taxon>
        <taxon>Diaporthaceae</taxon>
        <taxon>Diaporthe</taxon>
    </lineage>
</organism>
<evidence type="ECO:0000313" key="4">
    <source>
        <dbReference type="Proteomes" id="UP001265746"/>
    </source>
</evidence>
<evidence type="ECO:0000259" key="2">
    <source>
        <dbReference type="Pfam" id="PF00171"/>
    </source>
</evidence>
<gene>
    <name evidence="3" type="ORF">N8I77_008776</name>
</gene>
<dbReference type="InterPro" id="IPR016163">
    <property type="entry name" value="Ald_DH_C"/>
</dbReference>
<dbReference type="PANTHER" id="PTHR43353">
    <property type="entry name" value="SUCCINATE-SEMIALDEHYDE DEHYDROGENASE, MITOCHONDRIAL"/>
    <property type="match status" value="1"/>
</dbReference>
<dbReference type="AlphaFoldDB" id="A0AAD9W058"/>
<evidence type="ECO:0000313" key="3">
    <source>
        <dbReference type="EMBL" id="KAK2602226.1"/>
    </source>
</evidence>
<keyword evidence="4" id="KW-1185">Reference proteome</keyword>
<dbReference type="Gene3D" id="3.40.309.10">
    <property type="entry name" value="Aldehyde Dehydrogenase, Chain A, domain 2"/>
    <property type="match status" value="1"/>
</dbReference>
<dbReference type="Pfam" id="PF00171">
    <property type="entry name" value="Aldedh"/>
    <property type="match status" value="1"/>
</dbReference>
<dbReference type="Gene3D" id="3.40.605.10">
    <property type="entry name" value="Aldehyde Dehydrogenase, Chain A, domain 1"/>
    <property type="match status" value="1"/>
</dbReference>
<protein>
    <recommendedName>
        <fullName evidence="2">Aldehyde dehydrogenase domain-containing protein</fullName>
    </recommendedName>
</protein>
<evidence type="ECO:0000256" key="1">
    <source>
        <dbReference type="ARBA" id="ARBA00023002"/>
    </source>
</evidence>